<dbReference type="PANTHER" id="PTHR31170">
    <property type="entry name" value="BNAC04G53230D PROTEIN"/>
    <property type="match status" value="1"/>
</dbReference>
<evidence type="ECO:0000313" key="2">
    <source>
        <dbReference type="EMBL" id="RYR00513.1"/>
    </source>
</evidence>
<keyword evidence="1" id="KW-0472">Membrane</keyword>
<dbReference type="InterPro" id="IPR004158">
    <property type="entry name" value="DUF247_pln"/>
</dbReference>
<keyword evidence="1" id="KW-0812">Transmembrane</keyword>
<dbReference type="STRING" id="3818.A0A444YEZ5"/>
<name>A0A444YEZ5_ARAHY</name>
<dbReference type="PANTHER" id="PTHR31170:SF23">
    <property type="match status" value="1"/>
</dbReference>
<dbReference type="Proteomes" id="UP000289738">
    <property type="component" value="Chromosome B07"/>
</dbReference>
<accession>A0A444YEZ5</accession>
<organism evidence="2 3">
    <name type="scientific">Arachis hypogaea</name>
    <name type="common">Peanut</name>
    <dbReference type="NCBI Taxonomy" id="3818"/>
    <lineage>
        <taxon>Eukaryota</taxon>
        <taxon>Viridiplantae</taxon>
        <taxon>Streptophyta</taxon>
        <taxon>Embryophyta</taxon>
        <taxon>Tracheophyta</taxon>
        <taxon>Spermatophyta</taxon>
        <taxon>Magnoliopsida</taxon>
        <taxon>eudicotyledons</taxon>
        <taxon>Gunneridae</taxon>
        <taxon>Pentapetalae</taxon>
        <taxon>rosids</taxon>
        <taxon>fabids</taxon>
        <taxon>Fabales</taxon>
        <taxon>Fabaceae</taxon>
        <taxon>Papilionoideae</taxon>
        <taxon>50 kb inversion clade</taxon>
        <taxon>dalbergioids sensu lato</taxon>
        <taxon>Dalbergieae</taxon>
        <taxon>Pterocarpus clade</taxon>
        <taxon>Arachis</taxon>
    </lineage>
</organism>
<protein>
    <submittedName>
        <fullName evidence="2">Uncharacterized protein</fullName>
    </submittedName>
</protein>
<evidence type="ECO:0000313" key="3">
    <source>
        <dbReference type="Proteomes" id="UP000289738"/>
    </source>
</evidence>
<keyword evidence="1" id="KW-1133">Transmembrane helix</keyword>
<sequence>MENDVAIAVEAMLKNAQPLFTTESCCIYKVPSQIRQSNEDAYTPKIVSIGPLHHGNSRLVTMEGHKQVYCQHFIQRSEVSLTDLVSCVQQLEPQIRACYSEKIDLTVDELVKVIFIDCCFVIELFLGHVWMRNDAIHSKSWMGTRVAQDLILLENQIPFFVFEKIYNLAFASRLNGGKLRSFMWIAVIMFPYHNKQGVLPPAGGNIAHFTDLVRYLYLPPSHRIPSRNPVPLVIGQSASELVEAGVKFTVNKPWHGIGILDLEFEHGILKIPDIVVDDSTEVWLRNIVALEQCHYPRHHYIADYVNFLTRLVNRDKDADVLIKAGIIRSTISGNDTSVAKLFKDVDKNFTVFNVNANYLEICDDLKAYCKHPCHTKMATLRRDYFTTPWKTATSIAGIVLLFLTFVQTICSILQNHVAKELEAMLKEAQPSFTTKSCCIYKVPHEIRQLNEDAYTPVLVSIGPLHHRNSRLVTMEGHKQVYCQHLVGKSEASLSDLVSCVQQLEPQIRACYSENIDLTADELVKVIFIDCCFIIELFLRSLAQKTEDDVILPKDWKEHRVRYDLILLENQVPLFVVEKIYNLTFASRLDSGRFPSFMWLAADIYFSYYNKQGVLTPASSSIAHFTDLLRYFHLPPSHRIPSRNLAPFVLGHSASELVEAGLKFQVNKSSHCILDLEFEHGILKIPHVIVHDRTEVWLRNIVALEQCHYPRHHYITDYVNFLAQLVNTNKDADVLIKARIIQSNVSGHDTSVAKLFRDVDKNNILINYNVNCVKICDDLNAFYKHPCRTKIATLRRDYFTTPWKTATSIAGIVLLLLTVIQTCIWLLEAGLKFQVTLKFEHGVLTIPHITVDDFTEIWLRNIVALEQCHYPDEHYIADYVNFLKQLVYSNRDADVLIKAGIIQSDVSGSDKHILLENYNVNYLQICDDLNAYYKHPCNTKMATLRRDYFPTPWKTAVSIAGIILLLLSVIQTVCSILQNDDVAIEVEEMLKKAQRLFATKSCCIYRVPHIIRQLNEDAYTPTVVSIGPLHHWNSRLISMEGHKQVYCQYFIIERSEASLSELVNCVRQMEPQIRACYSEKIELTVDELVKIPLFVFEKIYNLAFPPLLDAGGEFPSFILLAAHAFSCYNKQGLSSPAASSVAHFTDLLRYFYLPPSHTTRHLRKPEALVLGHSASELVEAGVKFQVTNKSSHGCILDLELEHGTLKIPHIKADDATEIFLRNIVALEQCHYPHDHYILDYVIFLGHLMKTNKDAGVLIKAGIIGCIFGGDYESKVANLFGGVGKNTVVSTTSACYLKFFNDLDDYCIHPWHSLMATLRRDYFTSPWKTAASFGGIVLLILTVIQTMNRYMENHVAKELEAMLKKAQPLFTTKSCCIYKVPHHIRRSNEDAYTPGLVSIGPLHHGNSRLVTMESHKQVYCQHFIQRSEASLSDLVSCVQQLEPLIRACYSEKINLIMTAYLTWNLNMCHYPCHHYLTDYVDFLAQLVNSNKDVDVLINAGIIESTISVNDSSVNKIFSDVGKNILMENYNANYLQICHGLNAYYKHPWHTKMATLRRDYFTTPWKTATFIAGIALLLLILNQTLKRLKQCWRRHNLCLQPKAAASTKCPIKSANQAKMHTPRCLFQLALCITEILDW</sequence>
<gene>
    <name evidence="2" type="ORF">Ahy_B07g088633</name>
</gene>
<dbReference type="Pfam" id="PF03140">
    <property type="entry name" value="DUF247"/>
    <property type="match status" value="7"/>
</dbReference>
<keyword evidence="3" id="KW-1185">Reference proteome</keyword>
<feature type="transmembrane region" description="Helical" evidence="1">
    <location>
        <begin position="1562"/>
        <end position="1582"/>
    </location>
</feature>
<proteinExistence type="predicted"/>
<evidence type="ECO:0000256" key="1">
    <source>
        <dbReference type="SAM" id="Phobius"/>
    </source>
</evidence>
<comment type="caution">
    <text evidence="2">The sequence shown here is derived from an EMBL/GenBank/DDBJ whole genome shotgun (WGS) entry which is preliminary data.</text>
</comment>
<reference evidence="2 3" key="1">
    <citation type="submission" date="2019-01" db="EMBL/GenBank/DDBJ databases">
        <title>Sequencing of cultivated peanut Arachis hypogaea provides insights into genome evolution and oil improvement.</title>
        <authorList>
            <person name="Chen X."/>
        </authorList>
    </citation>
    <scope>NUCLEOTIDE SEQUENCE [LARGE SCALE GENOMIC DNA]</scope>
    <source>
        <strain evidence="3">cv. Fuhuasheng</strain>
        <tissue evidence="2">Leaves</tissue>
    </source>
</reference>
<dbReference type="EMBL" id="SDMP01000017">
    <property type="protein sequence ID" value="RYR00513.1"/>
    <property type="molecule type" value="Genomic_DNA"/>
</dbReference>